<evidence type="ECO:0000313" key="2">
    <source>
        <dbReference type="EMBL" id="EEV16236.1"/>
    </source>
</evidence>
<keyword evidence="1" id="KW-0812">Transmembrane</keyword>
<keyword evidence="3" id="KW-1185">Reference proteome</keyword>
<evidence type="ECO:0000256" key="1">
    <source>
        <dbReference type="SAM" id="Phobius"/>
    </source>
</evidence>
<accession>C8PLC4</accession>
<proteinExistence type="predicted"/>
<dbReference type="eggNOG" id="ENOG5031B32">
    <property type="taxonomic scope" value="Bacteria"/>
</dbReference>
<feature type="transmembrane region" description="Helical" evidence="1">
    <location>
        <begin position="39"/>
        <end position="61"/>
    </location>
</feature>
<feature type="transmembrane region" description="Helical" evidence="1">
    <location>
        <begin position="12"/>
        <end position="33"/>
    </location>
</feature>
<dbReference type="OrthoDB" id="7067280at2"/>
<dbReference type="Proteomes" id="UP000005709">
    <property type="component" value="Unassembled WGS sequence"/>
</dbReference>
<keyword evidence="1" id="KW-0472">Membrane</keyword>
<comment type="caution">
    <text evidence="2">The sequence shown here is derived from an EMBL/GenBank/DDBJ whole genome shotgun (WGS) entry which is preliminary data.</text>
</comment>
<gene>
    <name evidence="2" type="ORF">CAMGR0001_1933</name>
</gene>
<reference evidence="2 3" key="1">
    <citation type="submission" date="2009-07" db="EMBL/GenBank/DDBJ databases">
        <authorList>
            <person name="Madupu R."/>
            <person name="Sebastian Y."/>
            <person name="Durkin A.S."/>
            <person name="Torralba M."/>
            <person name="Methe B."/>
            <person name="Sutton G.G."/>
            <person name="Strausberg R.L."/>
            <person name="Nelson K.E."/>
        </authorList>
    </citation>
    <scope>NUCLEOTIDE SEQUENCE [LARGE SCALE GENOMIC DNA]</scope>
    <source>
        <strain evidence="2 3">RM3268</strain>
    </source>
</reference>
<sequence>MSKLDEAKERLMTLRFWLGIIVGLMISLGGWLLNNYETAKAFILILSGLGMIALCFALVLVNRKIEKKYKEIRELKK</sequence>
<keyword evidence="1" id="KW-1133">Transmembrane helix</keyword>
<organism evidence="2 3">
    <name type="scientific">Campylobacter gracilis RM3268</name>
    <dbReference type="NCBI Taxonomy" id="553220"/>
    <lineage>
        <taxon>Bacteria</taxon>
        <taxon>Pseudomonadati</taxon>
        <taxon>Campylobacterota</taxon>
        <taxon>Epsilonproteobacteria</taxon>
        <taxon>Campylobacterales</taxon>
        <taxon>Campylobacteraceae</taxon>
        <taxon>Campylobacter</taxon>
    </lineage>
</organism>
<dbReference type="EMBL" id="ACYG01000032">
    <property type="protein sequence ID" value="EEV16236.1"/>
    <property type="molecule type" value="Genomic_DNA"/>
</dbReference>
<dbReference type="STRING" id="824.CGRAC_1414"/>
<protein>
    <submittedName>
        <fullName evidence="2">Uncharacterized protein</fullName>
    </submittedName>
</protein>
<dbReference type="AlphaFoldDB" id="C8PLC4"/>
<evidence type="ECO:0000313" key="3">
    <source>
        <dbReference type="Proteomes" id="UP000005709"/>
    </source>
</evidence>
<name>C8PLC4_9BACT</name>
<dbReference type="RefSeq" id="WP_005873211.1">
    <property type="nucleotide sequence ID" value="NZ_ACYG01000032.1"/>
</dbReference>